<feature type="signal peptide" evidence="1">
    <location>
        <begin position="1"/>
        <end position="28"/>
    </location>
</feature>
<feature type="chain" id="PRO_5006417951" description="Extracellular protein" evidence="1">
    <location>
        <begin position="29"/>
        <end position="323"/>
    </location>
</feature>
<evidence type="ECO:0000256" key="1">
    <source>
        <dbReference type="SAM" id="SignalP"/>
    </source>
</evidence>
<dbReference type="InterPro" id="IPR009343">
    <property type="entry name" value="DUF1002"/>
</dbReference>
<comment type="caution">
    <text evidence="2">The sequence shown here is derived from an EMBL/GenBank/DDBJ whole genome shotgun (WGS) entry which is preliminary data.</text>
</comment>
<reference evidence="2 3" key="1">
    <citation type="journal article" date="2015" name="Genome Announc.">
        <title>Expanding the biotechnology potential of lactobacilli through comparative genomics of 213 strains and associated genera.</title>
        <authorList>
            <person name="Sun Z."/>
            <person name="Harris H.M."/>
            <person name="McCann A."/>
            <person name="Guo C."/>
            <person name="Argimon S."/>
            <person name="Zhang W."/>
            <person name="Yang X."/>
            <person name="Jeffery I.B."/>
            <person name="Cooney J.C."/>
            <person name="Kagawa T.F."/>
            <person name="Liu W."/>
            <person name="Song Y."/>
            <person name="Salvetti E."/>
            <person name="Wrobel A."/>
            <person name="Rasinkangas P."/>
            <person name="Parkhill J."/>
            <person name="Rea M.C."/>
            <person name="O'Sullivan O."/>
            <person name="Ritari J."/>
            <person name="Douillard F.P."/>
            <person name="Paul Ross R."/>
            <person name="Yang R."/>
            <person name="Briner A.E."/>
            <person name="Felis G.E."/>
            <person name="de Vos W.M."/>
            <person name="Barrangou R."/>
            <person name="Klaenhammer T.R."/>
            <person name="Caufield P.W."/>
            <person name="Cui Y."/>
            <person name="Zhang H."/>
            <person name="O'Toole P.W."/>
        </authorList>
    </citation>
    <scope>NUCLEOTIDE SEQUENCE [LARGE SCALE GENOMIC DNA]</scope>
    <source>
        <strain evidence="2 3">DSM 20623</strain>
    </source>
</reference>
<evidence type="ECO:0008006" key="4">
    <source>
        <dbReference type="Google" id="ProtNLM"/>
    </source>
</evidence>
<dbReference type="eggNOG" id="COG4086">
    <property type="taxonomic scope" value="Bacteria"/>
</dbReference>
<dbReference type="Pfam" id="PF06207">
    <property type="entry name" value="DUF1002"/>
    <property type="match status" value="1"/>
</dbReference>
<keyword evidence="1" id="KW-0732">Signal</keyword>
<dbReference type="RefSeq" id="WP_034572465.1">
    <property type="nucleotide sequence ID" value="NZ_JQBS01000018.1"/>
</dbReference>
<dbReference type="Proteomes" id="UP000051658">
    <property type="component" value="Unassembled WGS sequence"/>
</dbReference>
<dbReference type="PATRIC" id="fig|1449336.4.peg.799"/>
<proteinExistence type="predicted"/>
<dbReference type="EMBL" id="JQBS01000018">
    <property type="protein sequence ID" value="KRN56776.1"/>
    <property type="molecule type" value="Genomic_DNA"/>
</dbReference>
<accession>A0A0R2HW41</accession>
<evidence type="ECO:0000313" key="2">
    <source>
        <dbReference type="EMBL" id="KRN56776.1"/>
    </source>
</evidence>
<organism evidence="2 3">
    <name type="scientific">Carnobacterium divergens DSM 20623</name>
    <dbReference type="NCBI Taxonomy" id="1449336"/>
    <lineage>
        <taxon>Bacteria</taxon>
        <taxon>Bacillati</taxon>
        <taxon>Bacillota</taxon>
        <taxon>Bacilli</taxon>
        <taxon>Lactobacillales</taxon>
        <taxon>Carnobacteriaceae</taxon>
        <taxon>Carnobacterium</taxon>
    </lineage>
</organism>
<sequence length="323" mass="35029">MKLKKILTASFVGLLTLGGLASAHPAQARTSINETWGKPAFTRGVTLNQSQIAETRKLLGIQSDDAVDEFVVDGNVISKYLQNSNNPGAQVYSSSLIQRTSAGDGVKVEIVTPENITLITTEQYRNASITAGVTDATIKVASAVPVTGEGALAGVFMAFDENGQALDKESIAVGQEELGVISGISEANKDNADFSDANLNVAFAEIKAELAKIHEKQDQLATKEDVEKIVNEALKNNNLDKVVTPEQTTQITNFMIRFQNSPAINNKELISQLNNFGKDVMDNAKNWLGEARNSLNSEEAQNFLQKVSNSWDRFVSWVTGFFN</sequence>
<keyword evidence="3" id="KW-1185">Reference proteome</keyword>
<dbReference type="GeneID" id="89587724"/>
<gene>
    <name evidence="2" type="ORF">IV74_GL000784</name>
</gene>
<evidence type="ECO:0000313" key="3">
    <source>
        <dbReference type="Proteomes" id="UP000051658"/>
    </source>
</evidence>
<protein>
    <recommendedName>
        <fullName evidence="4">Extracellular protein</fullName>
    </recommendedName>
</protein>
<name>A0A0R2HW41_CARDV</name>
<dbReference type="AlphaFoldDB" id="A0A0R2HW41"/>